<accession>A0AAN7HFL8</accession>
<dbReference type="GO" id="GO:0006357">
    <property type="term" value="P:regulation of transcription by RNA polymerase II"/>
    <property type="evidence" value="ECO:0007669"/>
    <property type="project" value="TreeGrafter"/>
</dbReference>
<dbReference type="PROSITE" id="PS50934">
    <property type="entry name" value="SWIRM"/>
    <property type="match status" value="1"/>
</dbReference>
<feature type="compositionally biased region" description="Low complexity" evidence="1">
    <location>
        <begin position="108"/>
        <end position="122"/>
    </location>
</feature>
<dbReference type="GO" id="GO:0003713">
    <property type="term" value="F:transcription coactivator activity"/>
    <property type="evidence" value="ECO:0007669"/>
    <property type="project" value="TreeGrafter"/>
</dbReference>
<dbReference type="GO" id="GO:0003682">
    <property type="term" value="F:chromatin binding"/>
    <property type="evidence" value="ECO:0007669"/>
    <property type="project" value="TreeGrafter"/>
</dbReference>
<feature type="compositionally biased region" description="Low complexity" evidence="1">
    <location>
        <begin position="268"/>
        <end position="282"/>
    </location>
</feature>
<gene>
    <name evidence="3" type="ORF">C8A03DRAFT_43844</name>
</gene>
<feature type="region of interest" description="Disordered" evidence="1">
    <location>
        <begin position="53"/>
        <end position="126"/>
    </location>
</feature>
<feature type="region of interest" description="Disordered" evidence="1">
    <location>
        <begin position="17"/>
        <end position="36"/>
    </location>
</feature>
<dbReference type="Gene3D" id="1.10.10.10">
    <property type="entry name" value="Winged helix-like DNA-binding domain superfamily/Winged helix DNA-binding domain"/>
    <property type="match status" value="1"/>
</dbReference>
<keyword evidence="4" id="KW-1185">Reference proteome</keyword>
<dbReference type="GO" id="GO:0070210">
    <property type="term" value="C:Rpd3L-Expanded complex"/>
    <property type="evidence" value="ECO:0007669"/>
    <property type="project" value="TreeGrafter"/>
</dbReference>
<feature type="domain" description="SWIRM" evidence="2">
    <location>
        <begin position="323"/>
        <end position="422"/>
    </location>
</feature>
<protein>
    <submittedName>
        <fullName evidence="3">SWIRM domain-containing protein FUN19</fullName>
    </submittedName>
</protein>
<dbReference type="PANTHER" id="PTHR12374:SF21">
    <property type="entry name" value="SWIRM DOMAIN-CONTAINING PROTEIN FUN19-RELATED"/>
    <property type="match status" value="1"/>
</dbReference>
<comment type="caution">
    <text evidence="3">The sequence shown here is derived from an EMBL/GenBank/DDBJ whole genome shotgun (WGS) entry which is preliminary data.</text>
</comment>
<evidence type="ECO:0000313" key="4">
    <source>
        <dbReference type="Proteomes" id="UP001303760"/>
    </source>
</evidence>
<sequence length="424" mass="47076">MQHLDFHLGNQAPTRQLWVPSSSSYSPPRYLPPTPTREIQDLCAMSPHKYSAMEPKNQKPCDISNLMSPPEAAPLDSYTPAGTSSGKGDSGEGKFLHQPLSPPVSPFSRAASTISPATTPSSGGKDPILYPAAETAASAPTGPLFTLTPASAEIFKTTTERLVNEHIASRPADLFRDSTPPKPEDYELALYFKSNCFRMFQDNPQQWLRRERELLEADRKHRAHPSRPIKLAHILPASKPAALGPQTAKAPSTRVQKPNAPKVRAQNPRPIRATPAPAPEAIHAGSPEPRVRTVAPNREDKDFAALEDLSPPLSSLPPKGNSLKVDWKGNALDLSNDPHRHLLHPDELILASNLRLDCATYLTSKRRIFLRRLECARIGKEFRKTDAQQACKIDVNKASKLWQAYEKVGWLKIEWMQEHLDRQI</sequence>
<dbReference type="InterPro" id="IPR007526">
    <property type="entry name" value="SWIRM"/>
</dbReference>
<dbReference type="InterPro" id="IPR036388">
    <property type="entry name" value="WH-like_DNA-bd_sf"/>
</dbReference>
<dbReference type="AlphaFoldDB" id="A0AAN7HFL8"/>
<feature type="region of interest" description="Disordered" evidence="1">
    <location>
        <begin position="242"/>
        <end position="293"/>
    </location>
</feature>
<proteinExistence type="predicted"/>
<name>A0AAN7HFL8_9PEZI</name>
<reference evidence="3" key="1">
    <citation type="journal article" date="2023" name="Mol. Phylogenet. Evol.">
        <title>Genome-scale phylogeny and comparative genomics of the fungal order Sordariales.</title>
        <authorList>
            <person name="Hensen N."/>
            <person name="Bonometti L."/>
            <person name="Westerberg I."/>
            <person name="Brannstrom I.O."/>
            <person name="Guillou S."/>
            <person name="Cros-Aarteil S."/>
            <person name="Calhoun S."/>
            <person name="Haridas S."/>
            <person name="Kuo A."/>
            <person name="Mondo S."/>
            <person name="Pangilinan J."/>
            <person name="Riley R."/>
            <person name="LaButti K."/>
            <person name="Andreopoulos B."/>
            <person name="Lipzen A."/>
            <person name="Chen C."/>
            <person name="Yan M."/>
            <person name="Daum C."/>
            <person name="Ng V."/>
            <person name="Clum A."/>
            <person name="Steindorff A."/>
            <person name="Ohm R.A."/>
            <person name="Martin F."/>
            <person name="Silar P."/>
            <person name="Natvig D.O."/>
            <person name="Lalanne C."/>
            <person name="Gautier V."/>
            <person name="Ament-Velasquez S.L."/>
            <person name="Kruys A."/>
            <person name="Hutchinson M.I."/>
            <person name="Powell A.J."/>
            <person name="Barry K."/>
            <person name="Miller A.N."/>
            <person name="Grigoriev I.V."/>
            <person name="Debuchy R."/>
            <person name="Gladieux P."/>
            <person name="Hiltunen Thoren M."/>
            <person name="Johannesson H."/>
        </authorList>
    </citation>
    <scope>NUCLEOTIDE SEQUENCE</scope>
    <source>
        <strain evidence="3">CBS 532.94</strain>
    </source>
</reference>
<dbReference type="Pfam" id="PF04433">
    <property type="entry name" value="SWIRM"/>
    <property type="match status" value="1"/>
</dbReference>
<dbReference type="Proteomes" id="UP001303760">
    <property type="component" value="Unassembled WGS sequence"/>
</dbReference>
<reference evidence="3" key="2">
    <citation type="submission" date="2023-05" db="EMBL/GenBank/DDBJ databases">
        <authorList>
            <consortium name="Lawrence Berkeley National Laboratory"/>
            <person name="Steindorff A."/>
            <person name="Hensen N."/>
            <person name="Bonometti L."/>
            <person name="Westerberg I."/>
            <person name="Brannstrom I.O."/>
            <person name="Guillou S."/>
            <person name="Cros-Aarteil S."/>
            <person name="Calhoun S."/>
            <person name="Haridas S."/>
            <person name="Kuo A."/>
            <person name="Mondo S."/>
            <person name="Pangilinan J."/>
            <person name="Riley R."/>
            <person name="Labutti K."/>
            <person name="Andreopoulos B."/>
            <person name="Lipzen A."/>
            <person name="Chen C."/>
            <person name="Yanf M."/>
            <person name="Daum C."/>
            <person name="Ng V."/>
            <person name="Clum A."/>
            <person name="Ohm R."/>
            <person name="Martin F."/>
            <person name="Silar P."/>
            <person name="Natvig D."/>
            <person name="Lalanne C."/>
            <person name="Gautier V."/>
            <person name="Ament-Velasquez S.L."/>
            <person name="Kruys A."/>
            <person name="Hutchinson M.I."/>
            <person name="Powell A.J."/>
            <person name="Barry K."/>
            <person name="Miller A.N."/>
            <person name="Grigoriev I.V."/>
            <person name="Debuchy R."/>
            <person name="Gladieux P."/>
            <person name="Thoren M.H."/>
            <person name="Johannesson H."/>
        </authorList>
    </citation>
    <scope>NUCLEOTIDE SEQUENCE</scope>
    <source>
        <strain evidence="3">CBS 532.94</strain>
    </source>
</reference>
<evidence type="ECO:0000256" key="1">
    <source>
        <dbReference type="SAM" id="MobiDB-lite"/>
    </source>
</evidence>
<dbReference type="PANTHER" id="PTHR12374">
    <property type="entry name" value="TRANSCRIPTIONAL ADAPTOR 2 ADA2 -RELATED"/>
    <property type="match status" value="1"/>
</dbReference>
<evidence type="ECO:0000313" key="3">
    <source>
        <dbReference type="EMBL" id="KAK4238429.1"/>
    </source>
</evidence>
<evidence type="ECO:0000259" key="2">
    <source>
        <dbReference type="PROSITE" id="PS50934"/>
    </source>
</evidence>
<dbReference type="GO" id="GO:0006338">
    <property type="term" value="P:chromatin remodeling"/>
    <property type="evidence" value="ECO:0007669"/>
    <property type="project" value="TreeGrafter"/>
</dbReference>
<dbReference type="EMBL" id="MU860096">
    <property type="protein sequence ID" value="KAK4238429.1"/>
    <property type="molecule type" value="Genomic_DNA"/>
</dbReference>
<organism evidence="3 4">
    <name type="scientific">Achaetomium macrosporum</name>
    <dbReference type="NCBI Taxonomy" id="79813"/>
    <lineage>
        <taxon>Eukaryota</taxon>
        <taxon>Fungi</taxon>
        <taxon>Dikarya</taxon>
        <taxon>Ascomycota</taxon>
        <taxon>Pezizomycotina</taxon>
        <taxon>Sordariomycetes</taxon>
        <taxon>Sordariomycetidae</taxon>
        <taxon>Sordariales</taxon>
        <taxon>Chaetomiaceae</taxon>
        <taxon>Achaetomium</taxon>
    </lineage>
</organism>
<dbReference type="FunFam" id="1.10.10.10:FF:000087">
    <property type="entry name" value="Transcriptional adapter 2"/>
    <property type="match status" value="1"/>
</dbReference>
<dbReference type="SUPFAM" id="SSF46689">
    <property type="entry name" value="Homeodomain-like"/>
    <property type="match status" value="1"/>
</dbReference>
<dbReference type="InterPro" id="IPR009057">
    <property type="entry name" value="Homeodomain-like_sf"/>
</dbReference>